<evidence type="ECO:0000259" key="4">
    <source>
        <dbReference type="Pfam" id="PF00294"/>
    </source>
</evidence>
<dbReference type="InterPro" id="IPR011611">
    <property type="entry name" value="PfkB_dom"/>
</dbReference>
<evidence type="ECO:0000313" key="6">
    <source>
        <dbReference type="Proteomes" id="UP000041254"/>
    </source>
</evidence>
<name>A0A0G4ETM2_VITBC</name>
<dbReference type="SUPFAM" id="SSF53613">
    <property type="entry name" value="Ribokinase-like"/>
    <property type="match status" value="1"/>
</dbReference>
<dbReference type="InParanoid" id="A0A0G4ETM2"/>
<dbReference type="EMBL" id="CDMY01000307">
    <property type="protein sequence ID" value="CEM01661.1"/>
    <property type="molecule type" value="Genomic_DNA"/>
</dbReference>
<dbReference type="AlphaFoldDB" id="A0A0G4ETM2"/>
<dbReference type="VEuPathDB" id="CryptoDB:Vbra_13251"/>
<evidence type="ECO:0000313" key="5">
    <source>
        <dbReference type="EMBL" id="CEM01661.1"/>
    </source>
</evidence>
<dbReference type="GO" id="GO:0016301">
    <property type="term" value="F:kinase activity"/>
    <property type="evidence" value="ECO:0007669"/>
    <property type="project" value="UniProtKB-KW"/>
</dbReference>
<dbReference type="Pfam" id="PF00294">
    <property type="entry name" value="PfkB"/>
    <property type="match status" value="1"/>
</dbReference>
<dbReference type="InterPro" id="IPR052700">
    <property type="entry name" value="Carb_kinase_PfkB-like"/>
</dbReference>
<dbReference type="STRING" id="1169540.A0A0G4ETM2"/>
<organism evidence="5 6">
    <name type="scientific">Vitrella brassicaformis (strain CCMP3155)</name>
    <dbReference type="NCBI Taxonomy" id="1169540"/>
    <lineage>
        <taxon>Eukaryota</taxon>
        <taxon>Sar</taxon>
        <taxon>Alveolata</taxon>
        <taxon>Colpodellida</taxon>
        <taxon>Vitrellaceae</taxon>
        <taxon>Vitrella</taxon>
    </lineage>
</organism>
<dbReference type="Proteomes" id="UP000041254">
    <property type="component" value="Unassembled WGS sequence"/>
</dbReference>
<sequence>MGHPVMPVVIARLCEGIVVKANADNRSIRMIYRFDGMGDVLPLIDCFLPNETEATRIANVSDRMAALDWLVRRVPLVVMKQGDRGAIAAQRKTHPDTQDSSLPYRVYRCPAVSLPSEAIVDATGAGDAFDAGFLFGWVWGRSVELGLKLGCAAGAMTVKMVGACAEPVRLGDVLQVVEQSRMDVTHS</sequence>
<evidence type="ECO:0000256" key="2">
    <source>
        <dbReference type="ARBA" id="ARBA00022679"/>
    </source>
</evidence>
<dbReference type="PANTHER" id="PTHR43320">
    <property type="entry name" value="SUGAR KINASE"/>
    <property type="match status" value="1"/>
</dbReference>
<comment type="similarity">
    <text evidence="1">Belongs to the carbohydrate kinase PfkB family.</text>
</comment>
<feature type="domain" description="Carbohydrate kinase PfkB" evidence="4">
    <location>
        <begin position="37"/>
        <end position="165"/>
    </location>
</feature>
<evidence type="ECO:0000256" key="3">
    <source>
        <dbReference type="ARBA" id="ARBA00022777"/>
    </source>
</evidence>
<dbReference type="Gene3D" id="3.40.1190.20">
    <property type="match status" value="1"/>
</dbReference>
<dbReference type="InterPro" id="IPR029056">
    <property type="entry name" value="Ribokinase-like"/>
</dbReference>
<proteinExistence type="inferred from homology"/>
<reference evidence="5 6" key="1">
    <citation type="submission" date="2014-11" db="EMBL/GenBank/DDBJ databases">
        <authorList>
            <person name="Zhu J."/>
            <person name="Qi W."/>
            <person name="Song R."/>
        </authorList>
    </citation>
    <scope>NUCLEOTIDE SEQUENCE [LARGE SCALE GENOMIC DNA]</scope>
</reference>
<keyword evidence="6" id="KW-1185">Reference proteome</keyword>
<gene>
    <name evidence="5" type="ORF">Vbra_13251</name>
</gene>
<evidence type="ECO:0000256" key="1">
    <source>
        <dbReference type="ARBA" id="ARBA00010688"/>
    </source>
</evidence>
<protein>
    <recommendedName>
        <fullName evidence="4">Carbohydrate kinase PfkB domain-containing protein</fullName>
    </recommendedName>
</protein>
<keyword evidence="2" id="KW-0808">Transferase</keyword>
<accession>A0A0G4ETM2</accession>
<dbReference type="PANTHER" id="PTHR43320:SF3">
    <property type="entry name" value="CARBOHYDRATE KINASE PFKB DOMAIN-CONTAINING PROTEIN"/>
    <property type="match status" value="1"/>
</dbReference>
<keyword evidence="3" id="KW-0418">Kinase</keyword>